<evidence type="ECO:0000259" key="5">
    <source>
        <dbReference type="Pfam" id="PF01844"/>
    </source>
</evidence>
<dbReference type="PANTHER" id="PTHR41286:SF1">
    <property type="entry name" value="HNH NUCLEASE YAJD-RELATED"/>
    <property type="match status" value="1"/>
</dbReference>
<dbReference type="CDD" id="cd00085">
    <property type="entry name" value="HNHc"/>
    <property type="match status" value="1"/>
</dbReference>
<evidence type="ECO:0000256" key="2">
    <source>
        <dbReference type="ARBA" id="ARBA00022801"/>
    </source>
</evidence>
<dbReference type="Pfam" id="PF01844">
    <property type="entry name" value="HNH"/>
    <property type="match status" value="1"/>
</dbReference>
<keyword evidence="2" id="KW-0378">Hydrolase</keyword>
<comment type="similarity">
    <text evidence="3">Belongs to the HNH nuclease family.</text>
</comment>
<dbReference type="GO" id="GO:0005829">
    <property type="term" value="C:cytosol"/>
    <property type="evidence" value="ECO:0007669"/>
    <property type="project" value="TreeGrafter"/>
</dbReference>
<dbReference type="InterPro" id="IPR002711">
    <property type="entry name" value="HNH"/>
</dbReference>
<dbReference type="GO" id="GO:0004519">
    <property type="term" value="F:endonuclease activity"/>
    <property type="evidence" value="ECO:0007669"/>
    <property type="project" value="UniProtKB-KW"/>
</dbReference>
<dbReference type="GO" id="GO:0008270">
    <property type="term" value="F:zinc ion binding"/>
    <property type="evidence" value="ECO:0007669"/>
    <property type="project" value="InterPro"/>
</dbReference>
<organism evidence="6 7">
    <name type="scientific">Blautia producta</name>
    <dbReference type="NCBI Taxonomy" id="33035"/>
    <lineage>
        <taxon>Bacteria</taxon>
        <taxon>Bacillati</taxon>
        <taxon>Bacillota</taxon>
        <taxon>Clostridia</taxon>
        <taxon>Lachnospirales</taxon>
        <taxon>Lachnospiraceae</taxon>
        <taxon>Blautia</taxon>
    </lineage>
</organism>
<evidence type="ECO:0000256" key="3">
    <source>
        <dbReference type="ARBA" id="ARBA00038412"/>
    </source>
</evidence>
<dbReference type="GeneID" id="75053974"/>
<dbReference type="RefSeq" id="WP_026255466.1">
    <property type="nucleotide sequence ID" value="NZ_CABLBP010000020.1"/>
</dbReference>
<evidence type="ECO:0000313" key="6">
    <source>
        <dbReference type="EMBL" id="QMW80569.1"/>
    </source>
</evidence>
<dbReference type="InterPro" id="IPR003615">
    <property type="entry name" value="HNH_nuc"/>
</dbReference>
<proteinExistence type="inferred from homology"/>
<keyword evidence="6" id="KW-0255">Endonuclease</keyword>
<accession>A0A7G5N126</accession>
<evidence type="ECO:0000256" key="4">
    <source>
        <dbReference type="ARBA" id="ARBA00040194"/>
    </source>
</evidence>
<keyword evidence="1" id="KW-0540">Nuclease</keyword>
<dbReference type="GO" id="GO:0003676">
    <property type="term" value="F:nucleic acid binding"/>
    <property type="evidence" value="ECO:0007669"/>
    <property type="project" value="InterPro"/>
</dbReference>
<dbReference type="Gene3D" id="1.10.30.50">
    <property type="match status" value="1"/>
</dbReference>
<gene>
    <name evidence="6" type="ORF">E5259_24905</name>
</gene>
<dbReference type="EMBL" id="CP039126">
    <property type="protein sequence ID" value="QMW80569.1"/>
    <property type="molecule type" value="Genomic_DNA"/>
</dbReference>
<dbReference type="Proteomes" id="UP000515789">
    <property type="component" value="Chromosome"/>
</dbReference>
<dbReference type="AlphaFoldDB" id="A0A7G5N126"/>
<dbReference type="GO" id="GO:0016787">
    <property type="term" value="F:hydrolase activity"/>
    <property type="evidence" value="ECO:0007669"/>
    <property type="project" value="UniProtKB-KW"/>
</dbReference>
<reference evidence="6 7" key="1">
    <citation type="submission" date="2019-04" db="EMBL/GenBank/DDBJ databases">
        <authorList>
            <person name="Schori C."/>
            <person name="Ahrens C."/>
        </authorList>
    </citation>
    <scope>NUCLEOTIDE SEQUENCE [LARGE SCALE GENOMIC DNA]</scope>
    <source>
        <strain evidence="6 7">DSM 2950</strain>
    </source>
</reference>
<sequence>MTEKEVKHFYNSKEWKGKRIDILQRDLFECQDCRRRLREAQETGTKLYGDDTKIRRAVEVHHIKELKEYPEYALEEDNLISLCTQCHNIRHGRNPKRFVRKKKLVSEEKW</sequence>
<evidence type="ECO:0000313" key="7">
    <source>
        <dbReference type="Proteomes" id="UP000515789"/>
    </source>
</evidence>
<name>A0A7G5N126_9FIRM</name>
<dbReference type="PANTHER" id="PTHR41286">
    <property type="entry name" value="HNH NUCLEASE YAJD-RELATED"/>
    <property type="match status" value="1"/>
</dbReference>
<protein>
    <recommendedName>
        <fullName evidence="4">Putative HNH nuclease YajD</fullName>
    </recommendedName>
</protein>
<feature type="domain" description="HNH" evidence="5">
    <location>
        <begin position="50"/>
        <end position="92"/>
    </location>
</feature>
<evidence type="ECO:0000256" key="1">
    <source>
        <dbReference type="ARBA" id="ARBA00022722"/>
    </source>
</evidence>